<proteinExistence type="predicted"/>
<evidence type="ECO:0000313" key="3">
    <source>
        <dbReference type="WBParaSite" id="NBR_0000801701-mRNA-1"/>
    </source>
</evidence>
<protein>
    <submittedName>
        <fullName evidence="1 3">Uncharacterized protein</fullName>
    </submittedName>
</protein>
<organism evidence="3">
    <name type="scientific">Nippostrongylus brasiliensis</name>
    <name type="common">Rat hookworm</name>
    <dbReference type="NCBI Taxonomy" id="27835"/>
    <lineage>
        <taxon>Eukaryota</taxon>
        <taxon>Metazoa</taxon>
        <taxon>Ecdysozoa</taxon>
        <taxon>Nematoda</taxon>
        <taxon>Chromadorea</taxon>
        <taxon>Rhabditida</taxon>
        <taxon>Rhabditina</taxon>
        <taxon>Rhabditomorpha</taxon>
        <taxon>Strongyloidea</taxon>
        <taxon>Heligmosomidae</taxon>
        <taxon>Nippostrongylus</taxon>
    </lineage>
</organism>
<keyword evidence="2" id="KW-1185">Reference proteome</keyword>
<dbReference type="AlphaFoldDB" id="A0A158QY76"/>
<evidence type="ECO:0000313" key="1">
    <source>
        <dbReference type="EMBL" id="VDL71607.1"/>
    </source>
</evidence>
<dbReference type="EMBL" id="UYSL01019953">
    <property type="protein sequence ID" value="VDL71607.1"/>
    <property type="molecule type" value="Genomic_DNA"/>
</dbReference>
<evidence type="ECO:0000313" key="2">
    <source>
        <dbReference type="Proteomes" id="UP000271162"/>
    </source>
</evidence>
<gene>
    <name evidence="1" type="ORF">NBR_LOCUS8018</name>
</gene>
<dbReference type="WBParaSite" id="NBR_0000801701-mRNA-1">
    <property type="protein sequence ID" value="NBR_0000801701-mRNA-1"/>
    <property type="gene ID" value="NBR_0000801701"/>
</dbReference>
<reference evidence="3" key="1">
    <citation type="submission" date="2016-04" db="UniProtKB">
        <authorList>
            <consortium name="WormBaseParasite"/>
        </authorList>
    </citation>
    <scope>IDENTIFICATION</scope>
</reference>
<name>A0A158QY76_NIPBR</name>
<reference evidence="1 2" key="2">
    <citation type="submission" date="2018-11" db="EMBL/GenBank/DDBJ databases">
        <authorList>
            <consortium name="Pathogen Informatics"/>
        </authorList>
    </citation>
    <scope>NUCLEOTIDE SEQUENCE [LARGE SCALE GENOMIC DNA]</scope>
</reference>
<accession>A0A158QY76</accession>
<dbReference type="Proteomes" id="UP000271162">
    <property type="component" value="Unassembled WGS sequence"/>
</dbReference>
<sequence length="307" mass="33121">MPWTAMFEDELPGDDDEVDSGFVDVVEEYSTVVVDKGSVVDPLAERAGCVEVLDSEVAVTVDVLPECSNQVFGNRLEKNSGPLATKEFLNGLNVDDPWLVVLVAEVEIAGEDDVEVDTGVLVGAKTEKYQRPAVAVVVDDPWLEVIVVEVETTGEEDAEVGLVVLVEEELAVVPRLEVETTGDDDIEVDPVVVLVGEELAVVPILVVVVGEGDVDFVWTFVLDVDDRGRVVDDALEVVRDVVVETTGDDAIEVDPVVLVEELTVVPTLVEVVGEGDVDFVWTFVLDVDDRGRVVVDALEVVRDVVVG</sequence>